<keyword evidence="4" id="KW-0143">Chaperone</keyword>
<dbReference type="Gene3D" id="3.55.30.10">
    <property type="entry name" value="Hsp33 domain"/>
    <property type="match status" value="1"/>
</dbReference>
<dbReference type="GO" id="GO:0051082">
    <property type="term" value="F:unfolded protein binding"/>
    <property type="evidence" value="ECO:0007669"/>
    <property type="project" value="InterPro"/>
</dbReference>
<keyword evidence="1" id="KW-0963">Cytoplasm</keyword>
<dbReference type="PANTHER" id="PTHR30111">
    <property type="entry name" value="33 KDA CHAPERONIN"/>
    <property type="match status" value="1"/>
</dbReference>
<dbReference type="GO" id="GO:0005737">
    <property type="term" value="C:cytoplasm"/>
    <property type="evidence" value="ECO:0007669"/>
    <property type="project" value="InterPro"/>
</dbReference>
<dbReference type="EMBL" id="RCCI01000005">
    <property type="protein sequence ID" value="RLJ65254.1"/>
    <property type="molecule type" value="Genomic_DNA"/>
</dbReference>
<protein>
    <submittedName>
        <fullName evidence="6">Molecular chaperone Hsp33</fullName>
    </submittedName>
</protein>
<dbReference type="GO" id="GO:0042026">
    <property type="term" value="P:protein refolding"/>
    <property type="evidence" value="ECO:0007669"/>
    <property type="project" value="TreeGrafter"/>
</dbReference>
<name>A0A497XEW3_9PROT</name>
<evidence type="ECO:0000256" key="1">
    <source>
        <dbReference type="ARBA" id="ARBA00022490"/>
    </source>
</evidence>
<evidence type="ECO:0000256" key="4">
    <source>
        <dbReference type="ARBA" id="ARBA00023186"/>
    </source>
</evidence>
<keyword evidence="3" id="KW-1015">Disulfide bond</keyword>
<keyword evidence="2" id="KW-0862">Zinc</keyword>
<sequence>MDTVHRFLFEDLDIRGALVQLGPAWHQLQAVRDYEAPVRRLLGELAAVTTIIGCNLKQPGRLSFHLRGEGAVRLLVMECDEQLRLRGLAKIADAVPLEPTFSDRDLLGTGQLVLTLQTNAAAEHPYQSYVPLEGDNLAAIFEHYLAQSEQAPARLWLAADEHHACALFLQKLPNADKRDPDGWNRVQHLAATLKPVDLALPPETLLTRVFPEETLRLFDAQPVSYHCPRDEEKVIDMLRALGRDEVEAALADTGAISIHDDICNHEYRFGREVLEHLFDEPPAAPHTLH</sequence>
<dbReference type="AlphaFoldDB" id="A0A497XEW3"/>
<dbReference type="SUPFAM" id="SSF118352">
    <property type="entry name" value="HSP33 redox switch-like"/>
    <property type="match status" value="1"/>
</dbReference>
<dbReference type="Pfam" id="PF01430">
    <property type="entry name" value="HSP33"/>
    <property type="match status" value="1"/>
</dbReference>
<dbReference type="PANTHER" id="PTHR30111:SF1">
    <property type="entry name" value="33 KDA CHAPERONIN"/>
    <property type="match status" value="1"/>
</dbReference>
<dbReference type="InterPro" id="IPR016154">
    <property type="entry name" value="Heat_shock_Hsp33_C"/>
</dbReference>
<dbReference type="Proteomes" id="UP000268908">
    <property type="component" value="Unassembled WGS sequence"/>
</dbReference>
<evidence type="ECO:0000313" key="7">
    <source>
        <dbReference type="Proteomes" id="UP000268908"/>
    </source>
</evidence>
<evidence type="ECO:0000256" key="3">
    <source>
        <dbReference type="ARBA" id="ARBA00023157"/>
    </source>
</evidence>
<reference evidence="6 7" key="1">
    <citation type="submission" date="2018-10" db="EMBL/GenBank/DDBJ databases">
        <title>Genomic Encyclopedia of Type Strains, Phase IV (KMG-IV): sequencing the most valuable type-strain genomes for metagenomic binning, comparative biology and taxonomic classification.</title>
        <authorList>
            <person name="Goeker M."/>
        </authorList>
    </citation>
    <scope>NUCLEOTIDE SEQUENCE [LARGE SCALE GENOMIC DNA]</scope>
    <source>
        <strain evidence="6 7">DSM 26916</strain>
    </source>
</reference>
<evidence type="ECO:0000256" key="2">
    <source>
        <dbReference type="ARBA" id="ARBA00022833"/>
    </source>
</evidence>
<dbReference type="PIRSF" id="PIRSF005261">
    <property type="entry name" value="Heat_shock_Hsp33"/>
    <property type="match status" value="1"/>
</dbReference>
<dbReference type="CDD" id="cd00498">
    <property type="entry name" value="Hsp33"/>
    <property type="match status" value="1"/>
</dbReference>
<dbReference type="InterPro" id="IPR016153">
    <property type="entry name" value="Heat_shock_Hsp33_N"/>
</dbReference>
<dbReference type="Gene3D" id="3.90.1280.10">
    <property type="entry name" value="HSP33 redox switch-like"/>
    <property type="match status" value="1"/>
</dbReference>
<keyword evidence="7" id="KW-1185">Reference proteome</keyword>
<comment type="caution">
    <text evidence="6">The sequence shown here is derived from an EMBL/GenBank/DDBJ whole genome shotgun (WGS) entry which is preliminary data.</text>
</comment>
<dbReference type="GO" id="GO:0044183">
    <property type="term" value="F:protein folding chaperone"/>
    <property type="evidence" value="ECO:0007669"/>
    <property type="project" value="TreeGrafter"/>
</dbReference>
<evidence type="ECO:0000256" key="5">
    <source>
        <dbReference type="ARBA" id="ARBA00023284"/>
    </source>
</evidence>
<accession>A0A497XEW3</accession>
<gene>
    <name evidence="6" type="ORF">DFR35_1911</name>
</gene>
<dbReference type="SUPFAM" id="SSF64397">
    <property type="entry name" value="Hsp33 domain"/>
    <property type="match status" value="1"/>
</dbReference>
<dbReference type="RefSeq" id="WP_306307958.1">
    <property type="nucleotide sequence ID" value="NZ_BHVV01000008.1"/>
</dbReference>
<dbReference type="InterPro" id="IPR000397">
    <property type="entry name" value="Heat_shock_Hsp33"/>
</dbReference>
<dbReference type="InterPro" id="IPR023212">
    <property type="entry name" value="Hsp33_helix_hairpin_bin_dom_sf"/>
</dbReference>
<proteinExistence type="predicted"/>
<keyword evidence="5" id="KW-0676">Redox-active center</keyword>
<organism evidence="6 7">
    <name type="scientific">Sulfurisoma sediminicola</name>
    <dbReference type="NCBI Taxonomy" id="1381557"/>
    <lineage>
        <taxon>Bacteria</taxon>
        <taxon>Pseudomonadati</taxon>
        <taxon>Pseudomonadota</taxon>
        <taxon>Betaproteobacteria</taxon>
        <taxon>Nitrosomonadales</taxon>
        <taxon>Sterolibacteriaceae</taxon>
        <taxon>Sulfurisoma</taxon>
    </lineage>
</organism>
<dbReference type="Gene3D" id="1.10.287.480">
    <property type="entry name" value="helix hairpin bin"/>
    <property type="match status" value="1"/>
</dbReference>
<evidence type="ECO:0000313" key="6">
    <source>
        <dbReference type="EMBL" id="RLJ65254.1"/>
    </source>
</evidence>